<dbReference type="InterPro" id="IPR047984">
    <property type="entry name" value="XylE-like"/>
</dbReference>
<keyword evidence="8 11" id="KW-0472">Membrane</keyword>
<feature type="transmembrane region" description="Helical" evidence="11">
    <location>
        <begin position="295"/>
        <end position="315"/>
    </location>
</feature>
<dbReference type="InterPro" id="IPR005828">
    <property type="entry name" value="MFS_sugar_transport-like"/>
</dbReference>
<dbReference type="PROSITE" id="PS50850">
    <property type="entry name" value="MFS"/>
    <property type="match status" value="1"/>
</dbReference>
<feature type="transmembrane region" description="Helical" evidence="11">
    <location>
        <begin position="419"/>
        <end position="435"/>
    </location>
</feature>
<dbReference type="EMBL" id="AYYN01000128">
    <property type="protein sequence ID" value="KRM73894.1"/>
    <property type="molecule type" value="Genomic_DNA"/>
</dbReference>
<dbReference type="GO" id="GO:0005351">
    <property type="term" value="F:carbohydrate:proton symporter activity"/>
    <property type="evidence" value="ECO:0007669"/>
    <property type="project" value="TreeGrafter"/>
</dbReference>
<evidence type="ECO:0000313" key="14">
    <source>
        <dbReference type="Proteomes" id="UP000051612"/>
    </source>
</evidence>
<reference evidence="13 14" key="1">
    <citation type="journal article" date="2015" name="Genome Announc.">
        <title>Expanding the biotechnology potential of lactobacilli through comparative genomics of 213 strains and associated genera.</title>
        <authorList>
            <person name="Sun Z."/>
            <person name="Harris H.M."/>
            <person name="McCann A."/>
            <person name="Guo C."/>
            <person name="Argimon S."/>
            <person name="Zhang W."/>
            <person name="Yang X."/>
            <person name="Jeffery I.B."/>
            <person name="Cooney J.C."/>
            <person name="Kagawa T.F."/>
            <person name="Liu W."/>
            <person name="Song Y."/>
            <person name="Salvetti E."/>
            <person name="Wrobel A."/>
            <person name="Rasinkangas P."/>
            <person name="Parkhill J."/>
            <person name="Rea M.C."/>
            <person name="O'Sullivan O."/>
            <person name="Ritari J."/>
            <person name="Douillard F.P."/>
            <person name="Paul Ross R."/>
            <person name="Yang R."/>
            <person name="Briner A.E."/>
            <person name="Felis G.E."/>
            <person name="de Vos W.M."/>
            <person name="Barrangou R."/>
            <person name="Klaenhammer T.R."/>
            <person name="Caufield P.W."/>
            <person name="Cui Y."/>
            <person name="Zhang H."/>
            <person name="O'Toole P.W."/>
        </authorList>
    </citation>
    <scope>NUCLEOTIDE SEQUENCE [LARGE SCALE GENOMIC DNA]</scope>
    <source>
        <strain evidence="13 14">DSM 20452</strain>
    </source>
</reference>
<dbReference type="AlphaFoldDB" id="A0A0R2BCB1"/>
<dbReference type="FunFam" id="1.20.1250.20:FF:000218">
    <property type="entry name" value="facilitated trehalose transporter Tret1"/>
    <property type="match status" value="1"/>
</dbReference>
<protein>
    <submittedName>
        <fullName evidence="13">Sugar transporter</fullName>
    </submittedName>
</protein>
<dbReference type="Proteomes" id="UP000051612">
    <property type="component" value="Unassembled WGS sequence"/>
</dbReference>
<feature type="coiled-coil region" evidence="10">
    <location>
        <begin position="213"/>
        <end position="240"/>
    </location>
</feature>
<evidence type="ECO:0000256" key="10">
    <source>
        <dbReference type="SAM" id="Coils"/>
    </source>
</evidence>
<evidence type="ECO:0000256" key="2">
    <source>
        <dbReference type="ARBA" id="ARBA00010992"/>
    </source>
</evidence>
<dbReference type="SUPFAM" id="SSF103473">
    <property type="entry name" value="MFS general substrate transporter"/>
    <property type="match status" value="1"/>
</dbReference>
<dbReference type="PANTHER" id="PTHR48022">
    <property type="entry name" value="PLASTIDIC GLUCOSE TRANSPORTER 4"/>
    <property type="match status" value="1"/>
</dbReference>
<evidence type="ECO:0000256" key="5">
    <source>
        <dbReference type="ARBA" id="ARBA00022597"/>
    </source>
</evidence>
<dbReference type="NCBIfam" id="TIGR00879">
    <property type="entry name" value="SP"/>
    <property type="match status" value="1"/>
</dbReference>
<dbReference type="PANTHER" id="PTHR48022:SF2">
    <property type="entry name" value="PLASTIDIC GLUCOSE TRANSPORTER 4"/>
    <property type="match status" value="1"/>
</dbReference>
<comment type="caution">
    <text evidence="13">The sequence shown here is derived from an EMBL/GenBank/DDBJ whole genome shotgun (WGS) entry which is preliminary data.</text>
</comment>
<keyword evidence="6 11" id="KW-0812">Transmembrane</keyword>
<dbReference type="CDD" id="cd17359">
    <property type="entry name" value="MFS_XylE_like"/>
    <property type="match status" value="1"/>
</dbReference>
<dbReference type="Gene3D" id="1.20.1250.20">
    <property type="entry name" value="MFS general substrate transporter like domains"/>
    <property type="match status" value="1"/>
</dbReference>
<comment type="subcellular location">
    <subcellularLocation>
        <location evidence="1">Cell membrane</location>
        <topology evidence="1">Multi-pass membrane protein</topology>
    </subcellularLocation>
</comment>
<evidence type="ECO:0000259" key="12">
    <source>
        <dbReference type="PROSITE" id="PS50850"/>
    </source>
</evidence>
<feature type="transmembrane region" description="Helical" evidence="11">
    <location>
        <begin position="12"/>
        <end position="38"/>
    </location>
</feature>
<feature type="transmembrane region" description="Helical" evidence="11">
    <location>
        <begin position="141"/>
        <end position="159"/>
    </location>
</feature>
<dbReference type="PROSITE" id="PS00216">
    <property type="entry name" value="SUGAR_TRANSPORT_1"/>
    <property type="match status" value="1"/>
</dbReference>
<keyword evidence="4" id="KW-1003">Cell membrane</keyword>
<comment type="similarity">
    <text evidence="2 9">Belongs to the major facilitator superfamily. Sugar transporter (TC 2.A.1.1) family.</text>
</comment>
<feature type="transmembrane region" description="Helical" evidence="11">
    <location>
        <begin position="171"/>
        <end position="191"/>
    </location>
</feature>
<proteinExistence type="inferred from homology"/>
<keyword evidence="7 11" id="KW-1133">Transmembrane helix</keyword>
<dbReference type="InterPro" id="IPR050360">
    <property type="entry name" value="MFS_Sugar_Transporters"/>
</dbReference>
<dbReference type="PROSITE" id="PS00217">
    <property type="entry name" value="SUGAR_TRANSPORT_2"/>
    <property type="match status" value="1"/>
</dbReference>
<evidence type="ECO:0000256" key="1">
    <source>
        <dbReference type="ARBA" id="ARBA00004651"/>
    </source>
</evidence>
<dbReference type="Pfam" id="PF00083">
    <property type="entry name" value="Sugar_tr"/>
    <property type="match status" value="1"/>
</dbReference>
<keyword evidence="5 13" id="KW-0762">Sugar transport</keyword>
<feature type="transmembrane region" description="Helical" evidence="11">
    <location>
        <begin position="105"/>
        <end position="129"/>
    </location>
</feature>
<keyword evidence="3 9" id="KW-0813">Transport</keyword>
<evidence type="ECO:0000256" key="9">
    <source>
        <dbReference type="RuleBase" id="RU003346"/>
    </source>
</evidence>
<evidence type="ECO:0000256" key="11">
    <source>
        <dbReference type="SAM" id="Phobius"/>
    </source>
</evidence>
<feature type="transmembrane region" description="Helical" evidence="11">
    <location>
        <begin position="50"/>
        <end position="69"/>
    </location>
</feature>
<dbReference type="RefSeq" id="WP_056959315.1">
    <property type="nucleotide sequence ID" value="NZ_AYYN01000128.1"/>
</dbReference>
<evidence type="ECO:0000256" key="8">
    <source>
        <dbReference type="ARBA" id="ARBA00023136"/>
    </source>
</evidence>
<dbReference type="InterPro" id="IPR020846">
    <property type="entry name" value="MFS_dom"/>
</dbReference>
<dbReference type="InterPro" id="IPR003663">
    <property type="entry name" value="Sugar/inositol_transpt"/>
</dbReference>
<feature type="transmembrane region" description="Helical" evidence="11">
    <location>
        <begin position="81"/>
        <end position="99"/>
    </location>
</feature>
<sequence>MTQTEKKISSKFIYFFCSFGGILFGYDIGVMTGALPFLQQDWALQNDAGIVGWITSAVMFGAIFGGALAGQLSDRYGRRKMILMSAIIFVVFSLLSGFSPNNGTIYLVIVRIFLGLAVGAASALVPAYMSEMAPANARGRLSGLNQTMIVSGMLLSYIVDFALKDLPDAIAWRFMLGLAAVPALILYLGVLRLPESPRFLLHHGEAKQAYAVLECIRKDRAEVEAEFENIKETIAAEDKATQTSWLSLFSKKYRYLVIAGVGVAAFQQFQGANAIFYYIPLIVEKATGQAASSNLLWPIIQGVILVIGSLVYMAIAEKFNRRTLLMLGGAVMGLSFILPSILNMMLPNMDPIMIVIFLCVYVAFYSATWAPLTWVLVGEIFPLSIRGKAAGLASSMNWIGSWLVGLLFPIMTMNMSQEAVFAIFGAICFLGVLFVKTRVPETRGHTLEEIEAQGTQQNESVTQRLNGGIKHELSHDRK</sequence>
<evidence type="ECO:0000313" key="13">
    <source>
        <dbReference type="EMBL" id="KRM73894.1"/>
    </source>
</evidence>
<dbReference type="PATRIC" id="fig|1423772.3.peg.691"/>
<evidence type="ECO:0000256" key="3">
    <source>
        <dbReference type="ARBA" id="ARBA00022448"/>
    </source>
</evidence>
<evidence type="ECO:0000256" key="4">
    <source>
        <dbReference type="ARBA" id="ARBA00022475"/>
    </source>
</evidence>
<feature type="transmembrane region" description="Helical" evidence="11">
    <location>
        <begin position="389"/>
        <end position="413"/>
    </location>
</feature>
<name>A0A0R2BCB1_9LACO</name>
<feature type="transmembrane region" description="Helical" evidence="11">
    <location>
        <begin position="352"/>
        <end position="377"/>
    </location>
</feature>
<organism evidence="13 14">
    <name type="scientific">Ligilactobacillus murinus DSM 20452 = NBRC 14221</name>
    <dbReference type="NCBI Taxonomy" id="1423772"/>
    <lineage>
        <taxon>Bacteria</taxon>
        <taxon>Bacillati</taxon>
        <taxon>Bacillota</taxon>
        <taxon>Bacilli</taxon>
        <taxon>Lactobacillales</taxon>
        <taxon>Lactobacillaceae</taxon>
        <taxon>Ligilactobacillus</taxon>
    </lineage>
</organism>
<keyword evidence="10" id="KW-0175">Coiled coil</keyword>
<evidence type="ECO:0000256" key="7">
    <source>
        <dbReference type="ARBA" id="ARBA00022989"/>
    </source>
</evidence>
<gene>
    <name evidence="13" type="ORF">FC48_GL000629</name>
</gene>
<dbReference type="InterPro" id="IPR005829">
    <property type="entry name" value="Sugar_transporter_CS"/>
</dbReference>
<feature type="domain" description="Major facilitator superfamily (MFS) profile" evidence="12">
    <location>
        <begin position="13"/>
        <end position="443"/>
    </location>
</feature>
<dbReference type="GO" id="GO:0005886">
    <property type="term" value="C:plasma membrane"/>
    <property type="evidence" value="ECO:0007669"/>
    <property type="project" value="UniProtKB-SubCell"/>
</dbReference>
<dbReference type="PRINTS" id="PR00171">
    <property type="entry name" value="SUGRTRNSPORT"/>
</dbReference>
<feature type="transmembrane region" description="Helical" evidence="11">
    <location>
        <begin position="255"/>
        <end position="283"/>
    </location>
</feature>
<feature type="transmembrane region" description="Helical" evidence="11">
    <location>
        <begin position="324"/>
        <end position="346"/>
    </location>
</feature>
<evidence type="ECO:0000256" key="6">
    <source>
        <dbReference type="ARBA" id="ARBA00022692"/>
    </source>
</evidence>
<dbReference type="InterPro" id="IPR036259">
    <property type="entry name" value="MFS_trans_sf"/>
</dbReference>
<accession>A0A0R2BCB1</accession>